<evidence type="ECO:0000256" key="3">
    <source>
        <dbReference type="ARBA" id="ARBA00023163"/>
    </source>
</evidence>
<organism evidence="5 6">
    <name type="scientific">Povalibacter uvarum</name>
    <dbReference type="NCBI Taxonomy" id="732238"/>
    <lineage>
        <taxon>Bacteria</taxon>
        <taxon>Pseudomonadati</taxon>
        <taxon>Pseudomonadota</taxon>
        <taxon>Gammaproteobacteria</taxon>
        <taxon>Steroidobacterales</taxon>
        <taxon>Steroidobacteraceae</taxon>
        <taxon>Povalibacter</taxon>
    </lineage>
</organism>
<dbReference type="SMART" id="SM00345">
    <property type="entry name" value="HTH_GNTR"/>
    <property type="match status" value="1"/>
</dbReference>
<dbReference type="AlphaFoldDB" id="A0A841HLM9"/>
<dbReference type="Pfam" id="PF07729">
    <property type="entry name" value="FCD"/>
    <property type="match status" value="1"/>
</dbReference>
<reference evidence="5 6" key="1">
    <citation type="submission" date="2020-08" db="EMBL/GenBank/DDBJ databases">
        <title>Genomic Encyclopedia of Type Strains, Phase IV (KMG-IV): sequencing the most valuable type-strain genomes for metagenomic binning, comparative biology and taxonomic classification.</title>
        <authorList>
            <person name="Goeker M."/>
        </authorList>
    </citation>
    <scope>NUCLEOTIDE SEQUENCE [LARGE SCALE GENOMIC DNA]</scope>
    <source>
        <strain evidence="5 6">DSM 26723</strain>
    </source>
</reference>
<dbReference type="PROSITE" id="PS50949">
    <property type="entry name" value="HTH_GNTR"/>
    <property type="match status" value="1"/>
</dbReference>
<dbReference type="Pfam" id="PF00392">
    <property type="entry name" value="GntR"/>
    <property type="match status" value="1"/>
</dbReference>
<evidence type="ECO:0000313" key="6">
    <source>
        <dbReference type="Proteomes" id="UP000588068"/>
    </source>
</evidence>
<evidence type="ECO:0000256" key="2">
    <source>
        <dbReference type="ARBA" id="ARBA00023125"/>
    </source>
</evidence>
<dbReference type="PANTHER" id="PTHR43537">
    <property type="entry name" value="TRANSCRIPTIONAL REGULATOR, GNTR FAMILY"/>
    <property type="match status" value="1"/>
</dbReference>
<name>A0A841HLM9_9GAMM</name>
<gene>
    <name evidence="5" type="ORF">HNQ60_002534</name>
</gene>
<keyword evidence="1" id="KW-0805">Transcription regulation</keyword>
<evidence type="ECO:0000256" key="1">
    <source>
        <dbReference type="ARBA" id="ARBA00023015"/>
    </source>
</evidence>
<dbReference type="PANTHER" id="PTHR43537:SF44">
    <property type="entry name" value="GNTR FAMILY REGULATORY PROTEIN"/>
    <property type="match status" value="1"/>
</dbReference>
<dbReference type="InterPro" id="IPR000524">
    <property type="entry name" value="Tscrpt_reg_HTH_GntR"/>
</dbReference>
<dbReference type="InterPro" id="IPR008920">
    <property type="entry name" value="TF_FadR/GntR_C"/>
</dbReference>
<keyword evidence="6" id="KW-1185">Reference proteome</keyword>
<dbReference type="SMART" id="SM00895">
    <property type="entry name" value="FCD"/>
    <property type="match status" value="1"/>
</dbReference>
<dbReference type="RefSeq" id="WP_184332258.1">
    <property type="nucleotide sequence ID" value="NZ_JACHHZ010000003.1"/>
</dbReference>
<comment type="caution">
    <text evidence="5">The sequence shown here is derived from an EMBL/GenBank/DDBJ whole genome shotgun (WGS) entry which is preliminary data.</text>
</comment>
<dbReference type="InterPro" id="IPR011711">
    <property type="entry name" value="GntR_C"/>
</dbReference>
<dbReference type="PRINTS" id="PR00035">
    <property type="entry name" value="HTHGNTR"/>
</dbReference>
<feature type="domain" description="HTH gntR-type" evidence="4">
    <location>
        <begin position="8"/>
        <end position="76"/>
    </location>
</feature>
<sequence length="244" mass="26810">MTKTRQGHNVTTGIVNSLGVAIVTGKYSTRNPFPIEAELCKQFGSSRSIVREAVKMLTAKGLISSRPRHGTSILPEAQWNLLDPDVLRWLLERKFSLELLAQFSEVRLAIEPTASRLAAMRATPETVAPIRHAIERMEASTRGEEDSLEADIAFHVAILDATGNRFYRRLEGIVDAALRTSIQMTNRAKGVPQADVDAHRAVFEAIEQGNASLAGKRMQELIQEVIDLVAAEQAEKTAVAAKAR</sequence>
<dbReference type="InterPro" id="IPR036390">
    <property type="entry name" value="WH_DNA-bd_sf"/>
</dbReference>
<dbReference type="GO" id="GO:0003700">
    <property type="term" value="F:DNA-binding transcription factor activity"/>
    <property type="evidence" value="ECO:0007669"/>
    <property type="project" value="InterPro"/>
</dbReference>
<dbReference type="InterPro" id="IPR036388">
    <property type="entry name" value="WH-like_DNA-bd_sf"/>
</dbReference>
<dbReference type="EMBL" id="JACHHZ010000003">
    <property type="protein sequence ID" value="MBB6093653.1"/>
    <property type="molecule type" value="Genomic_DNA"/>
</dbReference>
<keyword evidence="3" id="KW-0804">Transcription</keyword>
<protein>
    <submittedName>
        <fullName evidence="5">DNA-binding FadR family transcriptional regulator</fullName>
    </submittedName>
</protein>
<evidence type="ECO:0000313" key="5">
    <source>
        <dbReference type="EMBL" id="MBB6093653.1"/>
    </source>
</evidence>
<dbReference type="Proteomes" id="UP000588068">
    <property type="component" value="Unassembled WGS sequence"/>
</dbReference>
<dbReference type="SUPFAM" id="SSF48008">
    <property type="entry name" value="GntR ligand-binding domain-like"/>
    <property type="match status" value="1"/>
</dbReference>
<accession>A0A841HLM9</accession>
<dbReference type="GO" id="GO:0003677">
    <property type="term" value="F:DNA binding"/>
    <property type="evidence" value="ECO:0007669"/>
    <property type="project" value="UniProtKB-KW"/>
</dbReference>
<dbReference type="Gene3D" id="1.10.10.10">
    <property type="entry name" value="Winged helix-like DNA-binding domain superfamily/Winged helix DNA-binding domain"/>
    <property type="match status" value="1"/>
</dbReference>
<dbReference type="Gene3D" id="1.20.120.530">
    <property type="entry name" value="GntR ligand-binding domain-like"/>
    <property type="match status" value="1"/>
</dbReference>
<proteinExistence type="predicted"/>
<evidence type="ECO:0000259" key="4">
    <source>
        <dbReference type="PROSITE" id="PS50949"/>
    </source>
</evidence>
<dbReference type="SUPFAM" id="SSF46785">
    <property type="entry name" value="Winged helix' DNA-binding domain"/>
    <property type="match status" value="1"/>
</dbReference>
<dbReference type="CDD" id="cd07377">
    <property type="entry name" value="WHTH_GntR"/>
    <property type="match status" value="1"/>
</dbReference>
<keyword evidence="2 5" id="KW-0238">DNA-binding</keyword>